<dbReference type="EMBL" id="JAUJYN010000009">
    <property type="protein sequence ID" value="KAK1263263.1"/>
    <property type="molecule type" value="Genomic_DNA"/>
</dbReference>
<dbReference type="PANTHER" id="PTHR36323">
    <property type="entry name" value="MYOTUBULARIN-LIKE PROTEIN"/>
    <property type="match status" value="1"/>
</dbReference>
<gene>
    <name evidence="1" type="ORF">QJS04_geneDACA018614</name>
</gene>
<reference evidence="1" key="1">
    <citation type="journal article" date="2023" name="Nat. Commun.">
        <title>Diploid and tetraploid genomes of Acorus and the evolution of monocots.</title>
        <authorList>
            <person name="Ma L."/>
            <person name="Liu K.W."/>
            <person name="Li Z."/>
            <person name="Hsiao Y.Y."/>
            <person name="Qi Y."/>
            <person name="Fu T."/>
            <person name="Tang G.D."/>
            <person name="Zhang D."/>
            <person name="Sun W.H."/>
            <person name="Liu D.K."/>
            <person name="Li Y."/>
            <person name="Chen G.Z."/>
            <person name="Liu X.D."/>
            <person name="Liao X.Y."/>
            <person name="Jiang Y.T."/>
            <person name="Yu X."/>
            <person name="Hao Y."/>
            <person name="Huang J."/>
            <person name="Zhao X.W."/>
            <person name="Ke S."/>
            <person name="Chen Y.Y."/>
            <person name="Wu W.L."/>
            <person name="Hsu J.L."/>
            <person name="Lin Y.F."/>
            <person name="Huang M.D."/>
            <person name="Li C.Y."/>
            <person name="Huang L."/>
            <person name="Wang Z.W."/>
            <person name="Zhao X."/>
            <person name="Zhong W.Y."/>
            <person name="Peng D.H."/>
            <person name="Ahmad S."/>
            <person name="Lan S."/>
            <person name="Zhang J.S."/>
            <person name="Tsai W.C."/>
            <person name="Van de Peer Y."/>
            <person name="Liu Z.J."/>
        </authorList>
    </citation>
    <scope>NUCLEOTIDE SEQUENCE</scope>
    <source>
        <strain evidence="1">SCP</strain>
    </source>
</reference>
<comment type="caution">
    <text evidence="1">The sequence shown here is derived from an EMBL/GenBank/DDBJ whole genome shotgun (WGS) entry which is preliminary data.</text>
</comment>
<reference evidence="1" key="2">
    <citation type="submission" date="2023-06" db="EMBL/GenBank/DDBJ databases">
        <authorList>
            <person name="Ma L."/>
            <person name="Liu K.-W."/>
            <person name="Li Z."/>
            <person name="Hsiao Y.-Y."/>
            <person name="Qi Y."/>
            <person name="Fu T."/>
            <person name="Tang G."/>
            <person name="Zhang D."/>
            <person name="Sun W.-H."/>
            <person name="Liu D.-K."/>
            <person name="Li Y."/>
            <person name="Chen G.-Z."/>
            <person name="Liu X.-D."/>
            <person name="Liao X.-Y."/>
            <person name="Jiang Y.-T."/>
            <person name="Yu X."/>
            <person name="Hao Y."/>
            <person name="Huang J."/>
            <person name="Zhao X.-W."/>
            <person name="Ke S."/>
            <person name="Chen Y.-Y."/>
            <person name="Wu W.-L."/>
            <person name="Hsu J.-L."/>
            <person name="Lin Y.-F."/>
            <person name="Huang M.-D."/>
            <person name="Li C.-Y."/>
            <person name="Huang L."/>
            <person name="Wang Z.-W."/>
            <person name="Zhao X."/>
            <person name="Zhong W.-Y."/>
            <person name="Peng D.-H."/>
            <person name="Ahmad S."/>
            <person name="Lan S."/>
            <person name="Zhang J.-S."/>
            <person name="Tsai W.-C."/>
            <person name="Van De Peer Y."/>
            <person name="Liu Z.-J."/>
        </authorList>
    </citation>
    <scope>NUCLEOTIDE SEQUENCE</scope>
    <source>
        <strain evidence="1">SCP</strain>
        <tissue evidence="1">Leaves</tissue>
    </source>
</reference>
<name>A0AAV9AFV9_ACOGR</name>
<organism evidence="1 2">
    <name type="scientific">Acorus gramineus</name>
    <name type="common">Dwarf sweet flag</name>
    <dbReference type="NCBI Taxonomy" id="55184"/>
    <lineage>
        <taxon>Eukaryota</taxon>
        <taxon>Viridiplantae</taxon>
        <taxon>Streptophyta</taxon>
        <taxon>Embryophyta</taxon>
        <taxon>Tracheophyta</taxon>
        <taxon>Spermatophyta</taxon>
        <taxon>Magnoliopsida</taxon>
        <taxon>Liliopsida</taxon>
        <taxon>Acoraceae</taxon>
        <taxon>Acorus</taxon>
    </lineage>
</organism>
<evidence type="ECO:0000313" key="1">
    <source>
        <dbReference type="EMBL" id="KAK1263263.1"/>
    </source>
</evidence>
<dbReference type="AlphaFoldDB" id="A0AAV9AFV9"/>
<sequence length="207" mass="23563">MNQPIYYRQATISHFPLPLPLSFQPSSSSYQKLKNQPKSQEEKIKSTREWCKPTMAKQSLFLLNLSSKDKTTTKRKSNNGRMISCNLKTDCWDAFEEPSSPRVSCVGQIKRDHDRLTQAKGGGAYHKSFFMKMLSCGTISHRRISADLFEEKEDEEEDFEVVDVLDMDPPLPVVKCGLSERGCVNLWKRRCGGSLEGLQVGQIEKPL</sequence>
<proteinExistence type="predicted"/>
<dbReference type="Proteomes" id="UP001179952">
    <property type="component" value="Unassembled WGS sequence"/>
</dbReference>
<protein>
    <submittedName>
        <fullName evidence="1">Uncharacterized protein</fullName>
    </submittedName>
</protein>
<keyword evidence="2" id="KW-1185">Reference proteome</keyword>
<evidence type="ECO:0000313" key="2">
    <source>
        <dbReference type="Proteomes" id="UP001179952"/>
    </source>
</evidence>
<accession>A0AAV9AFV9</accession>
<dbReference type="PANTHER" id="PTHR36323:SF1">
    <property type="entry name" value="MYOTUBULARIN-LIKE PROTEIN"/>
    <property type="match status" value="1"/>
</dbReference>